<sequence length="251" mass="27077">MRRREILLQLSTGVLAAPALLSARRASAIEPVDVELVLAVDVSRSVDPAEQELQFRGYAAAFRDPRLIDGIRNGPLGSIAVSFFTWSDWNIQELLVPWIRIDGTASAARLSDALDAAPRRTHLYTSISGAIDYAAGLFGRSYEGTRQVVDISGDGVNNSGRPVAQARAEALRRGIVLNGLVVLDRTPPPPQFAALQQPLDDYYMDEVIGGPGSFLMVAEGFQAFEGAVRRKIIREIASKPPAGPPAERATA</sequence>
<reference evidence="1 2" key="1">
    <citation type="submission" date="2022-03" db="EMBL/GenBank/DDBJ databases">
        <title>Complete genome analysis of Roseomonas KG 17.1 : a prolific producer of plant growth promoters.</title>
        <authorList>
            <person name="Saadouli I."/>
            <person name="Najjari A."/>
            <person name="Mosbah A."/>
            <person name="Ouzari H.I."/>
        </authorList>
    </citation>
    <scope>NUCLEOTIDE SEQUENCE [LARGE SCALE GENOMIC DNA]</scope>
    <source>
        <strain evidence="1 2">KG17-1</strain>
    </source>
</reference>
<dbReference type="Gene3D" id="3.40.50.410">
    <property type="entry name" value="von Willebrand factor, type A domain"/>
    <property type="match status" value="1"/>
</dbReference>
<dbReference type="Pfam" id="PF06707">
    <property type="entry name" value="DUF1194"/>
    <property type="match status" value="1"/>
</dbReference>
<proteinExistence type="predicted"/>
<dbReference type="InterPro" id="IPR036465">
    <property type="entry name" value="vWFA_dom_sf"/>
</dbReference>
<dbReference type="RefSeq" id="WP_120008918.1">
    <property type="nucleotide sequence ID" value="NZ_JALBUU010000004.1"/>
</dbReference>
<gene>
    <name evidence="1" type="ORF">MON41_04625</name>
</gene>
<dbReference type="SUPFAM" id="SSF53300">
    <property type="entry name" value="vWA-like"/>
    <property type="match status" value="1"/>
</dbReference>
<accession>A0ABS9W175</accession>
<dbReference type="InterPro" id="IPR010607">
    <property type="entry name" value="DUF1194"/>
</dbReference>
<comment type="caution">
    <text evidence="1">The sequence shown here is derived from an EMBL/GenBank/DDBJ whole genome shotgun (WGS) entry which is preliminary data.</text>
</comment>
<organism evidence="1 2">
    <name type="scientific">Teichococcus vastitatis</name>
    <dbReference type="NCBI Taxonomy" id="2307076"/>
    <lineage>
        <taxon>Bacteria</taxon>
        <taxon>Pseudomonadati</taxon>
        <taxon>Pseudomonadota</taxon>
        <taxon>Alphaproteobacteria</taxon>
        <taxon>Acetobacterales</taxon>
        <taxon>Roseomonadaceae</taxon>
        <taxon>Roseomonas</taxon>
    </lineage>
</organism>
<dbReference type="Proteomes" id="UP001201985">
    <property type="component" value="Unassembled WGS sequence"/>
</dbReference>
<keyword evidence="2" id="KW-1185">Reference proteome</keyword>
<evidence type="ECO:0000313" key="1">
    <source>
        <dbReference type="EMBL" id="MCI0753046.1"/>
    </source>
</evidence>
<evidence type="ECO:0000313" key="2">
    <source>
        <dbReference type="Proteomes" id="UP001201985"/>
    </source>
</evidence>
<protein>
    <submittedName>
        <fullName evidence="1">DUF1194 domain-containing protein</fullName>
    </submittedName>
</protein>
<name>A0ABS9W175_9PROT</name>
<dbReference type="EMBL" id="JALBUU010000004">
    <property type="protein sequence ID" value="MCI0753046.1"/>
    <property type="molecule type" value="Genomic_DNA"/>
</dbReference>